<dbReference type="Proteomes" id="UP000315082">
    <property type="component" value="Chromosome"/>
</dbReference>
<dbReference type="Pfam" id="PF00474">
    <property type="entry name" value="SSF"/>
    <property type="match status" value="1"/>
</dbReference>
<dbReference type="EMBL" id="CP036348">
    <property type="protein sequence ID" value="QDV69135.1"/>
    <property type="molecule type" value="Genomic_DNA"/>
</dbReference>
<feature type="transmembrane region" description="Helical" evidence="7">
    <location>
        <begin position="258"/>
        <end position="276"/>
    </location>
</feature>
<feature type="transmembrane region" description="Helical" evidence="7">
    <location>
        <begin position="177"/>
        <end position="200"/>
    </location>
</feature>
<organism evidence="8 9">
    <name type="scientific">Rosistilla carotiformis</name>
    <dbReference type="NCBI Taxonomy" id="2528017"/>
    <lineage>
        <taxon>Bacteria</taxon>
        <taxon>Pseudomonadati</taxon>
        <taxon>Planctomycetota</taxon>
        <taxon>Planctomycetia</taxon>
        <taxon>Pirellulales</taxon>
        <taxon>Pirellulaceae</taxon>
        <taxon>Rosistilla</taxon>
    </lineage>
</organism>
<evidence type="ECO:0000313" key="9">
    <source>
        <dbReference type="Proteomes" id="UP000315082"/>
    </source>
</evidence>
<reference evidence="8 9" key="1">
    <citation type="submission" date="2019-02" db="EMBL/GenBank/DDBJ databases">
        <title>Deep-cultivation of Planctomycetes and their phenomic and genomic characterization uncovers novel biology.</title>
        <authorList>
            <person name="Wiegand S."/>
            <person name="Jogler M."/>
            <person name="Boedeker C."/>
            <person name="Pinto D."/>
            <person name="Vollmers J."/>
            <person name="Rivas-Marin E."/>
            <person name="Kohn T."/>
            <person name="Peeters S.H."/>
            <person name="Heuer A."/>
            <person name="Rast P."/>
            <person name="Oberbeckmann S."/>
            <person name="Bunk B."/>
            <person name="Jeske O."/>
            <person name="Meyerdierks A."/>
            <person name="Storesund J.E."/>
            <person name="Kallscheuer N."/>
            <person name="Luecker S."/>
            <person name="Lage O.M."/>
            <person name="Pohl T."/>
            <person name="Merkel B.J."/>
            <person name="Hornburger P."/>
            <person name="Mueller R.-W."/>
            <person name="Bruemmer F."/>
            <person name="Labrenz M."/>
            <person name="Spormann A.M."/>
            <person name="Op den Camp H."/>
            <person name="Overmann J."/>
            <person name="Amann R."/>
            <person name="Jetten M.S.M."/>
            <person name="Mascher T."/>
            <person name="Medema M.H."/>
            <person name="Devos D.P."/>
            <person name="Kaster A.-K."/>
            <person name="Ovreas L."/>
            <person name="Rohde M."/>
            <person name="Galperin M.Y."/>
            <person name="Jogler C."/>
        </authorList>
    </citation>
    <scope>NUCLEOTIDE SEQUENCE [LARGE SCALE GENOMIC DNA]</scope>
    <source>
        <strain evidence="8 9">Poly24</strain>
    </source>
</reference>
<evidence type="ECO:0000256" key="3">
    <source>
        <dbReference type="ARBA" id="ARBA00022692"/>
    </source>
</evidence>
<dbReference type="Gene3D" id="1.20.1730.10">
    <property type="entry name" value="Sodium/glucose cotransporter"/>
    <property type="match status" value="1"/>
</dbReference>
<evidence type="ECO:0000256" key="1">
    <source>
        <dbReference type="ARBA" id="ARBA00004141"/>
    </source>
</evidence>
<feature type="transmembrane region" description="Helical" evidence="7">
    <location>
        <begin position="95"/>
        <end position="116"/>
    </location>
</feature>
<dbReference type="GO" id="GO:0005886">
    <property type="term" value="C:plasma membrane"/>
    <property type="evidence" value="ECO:0007669"/>
    <property type="project" value="TreeGrafter"/>
</dbReference>
<evidence type="ECO:0000256" key="6">
    <source>
        <dbReference type="RuleBase" id="RU362091"/>
    </source>
</evidence>
<dbReference type="KEGG" id="rcf:Poly24_28490"/>
<evidence type="ECO:0000256" key="5">
    <source>
        <dbReference type="ARBA" id="ARBA00023136"/>
    </source>
</evidence>
<dbReference type="GO" id="GO:0005412">
    <property type="term" value="F:D-glucose:sodium symporter activity"/>
    <property type="evidence" value="ECO:0007669"/>
    <property type="project" value="TreeGrafter"/>
</dbReference>
<dbReference type="PANTHER" id="PTHR11819">
    <property type="entry name" value="SOLUTE CARRIER FAMILY 5"/>
    <property type="match status" value="1"/>
</dbReference>
<dbReference type="InterPro" id="IPR038377">
    <property type="entry name" value="Na/Glc_symporter_sf"/>
</dbReference>
<evidence type="ECO:0000313" key="8">
    <source>
        <dbReference type="EMBL" id="QDV69135.1"/>
    </source>
</evidence>
<keyword evidence="3 7" id="KW-0812">Transmembrane</keyword>
<feature type="transmembrane region" description="Helical" evidence="7">
    <location>
        <begin position="228"/>
        <end position="251"/>
    </location>
</feature>
<evidence type="ECO:0000256" key="2">
    <source>
        <dbReference type="ARBA" id="ARBA00006434"/>
    </source>
</evidence>
<dbReference type="InterPro" id="IPR001734">
    <property type="entry name" value="Na/solute_symporter"/>
</dbReference>
<feature type="transmembrane region" description="Helical" evidence="7">
    <location>
        <begin position="128"/>
        <end position="145"/>
    </location>
</feature>
<dbReference type="CDD" id="cd11477">
    <property type="entry name" value="SLC5sbd_u1"/>
    <property type="match status" value="1"/>
</dbReference>
<comment type="subcellular location">
    <subcellularLocation>
        <location evidence="1">Membrane</location>
        <topology evidence="1">Multi-pass membrane protein</topology>
    </subcellularLocation>
</comment>
<name>A0A518JUC5_9BACT</name>
<sequence>MIQGDVSKILKPPSLFLRRLKSANVYGFRFVQLLRSSRRSRRFTPSQEPNMILTAIDYAIIGAYFAITIGIGFWFRNRASKDIAEYFVSGRSLPWWIAGTSMVATTFAADTPLAVTGLTIQHGLAGNWVWWSFALGGMITVFVYAKLWRRSGVMTDVELVELRYSGKSAALLRGSRAIYVALIVNPIIIGWVTSAMFMVLDETVLFELPASTLEQTVFGDNALSVRPWLIIAGTLMMVGVYGTLSGMWGVAVADALQFCLAMFGCIALAWLAIAHFGGASQLEAKVIENFGEGGTAAFDLIPDFTGANAWLPLHVFLLLLLVQWWATWYPGAEPGGGGFIVQRMAACKDERHSLLATLWFQIAHYCVRPWPWLVVALAALAMYPELRQSELADPAFNSGVGFPRVMRDLSPPGLRGLLTVTFFAAFMSTLSTQMNWGASYISSRCLPAVYASRRNGKTIKPSVALCVADRVAGRWRRVGADVWPIGRRCLAVVIGVGRWHRSRFYAALVLVADQRLERDRFDVRIASVFLDSRTDRACQRTGVRRWRRPHLRAGG</sequence>
<proteinExistence type="inferred from homology"/>
<protein>
    <submittedName>
        <fullName evidence="8">Sodium/glucose cotransporter</fullName>
    </submittedName>
</protein>
<evidence type="ECO:0000256" key="4">
    <source>
        <dbReference type="ARBA" id="ARBA00022989"/>
    </source>
</evidence>
<evidence type="ECO:0000256" key="7">
    <source>
        <dbReference type="SAM" id="Phobius"/>
    </source>
</evidence>
<keyword evidence="4 7" id="KW-1133">Transmembrane helix</keyword>
<comment type="similarity">
    <text evidence="2 6">Belongs to the sodium:solute symporter (SSF) (TC 2.A.21) family.</text>
</comment>
<keyword evidence="5 7" id="KW-0472">Membrane</keyword>
<gene>
    <name evidence="8" type="primary">sglT_2</name>
    <name evidence="8" type="ORF">Poly24_28490</name>
</gene>
<dbReference type="AlphaFoldDB" id="A0A518JUC5"/>
<feature type="transmembrane region" description="Helical" evidence="7">
    <location>
        <begin position="51"/>
        <end position="75"/>
    </location>
</feature>
<dbReference type="PANTHER" id="PTHR11819:SF77">
    <property type="entry name" value="SODIUM_GLUCOSE COTRANSPORT PROTEIN"/>
    <property type="match status" value="1"/>
</dbReference>
<keyword evidence="9" id="KW-1185">Reference proteome</keyword>
<dbReference type="PROSITE" id="PS50283">
    <property type="entry name" value="NA_SOLUT_SYMP_3"/>
    <property type="match status" value="1"/>
</dbReference>
<accession>A0A518JUC5</accession>
<dbReference type="OrthoDB" id="9814523at2"/>